<evidence type="ECO:0000256" key="4">
    <source>
        <dbReference type="ARBA" id="ARBA00023136"/>
    </source>
</evidence>
<accession>A0A177C6D7</accession>
<proteinExistence type="predicted"/>
<dbReference type="AlphaFoldDB" id="A0A177C6D7"/>
<dbReference type="OrthoDB" id="3557178at2759"/>
<comment type="subcellular location">
    <subcellularLocation>
        <location evidence="1">Membrane</location>
        <topology evidence="1">Single-pass membrane protein</topology>
    </subcellularLocation>
</comment>
<dbReference type="InParanoid" id="A0A177C6D7"/>
<evidence type="ECO:0008006" key="9">
    <source>
        <dbReference type="Google" id="ProtNLM"/>
    </source>
</evidence>
<evidence type="ECO:0000256" key="1">
    <source>
        <dbReference type="ARBA" id="ARBA00004167"/>
    </source>
</evidence>
<dbReference type="STRING" id="1460663.A0A177C6D7"/>
<keyword evidence="4 6" id="KW-0472">Membrane</keyword>
<feature type="compositionally biased region" description="Low complexity" evidence="5">
    <location>
        <begin position="233"/>
        <end position="248"/>
    </location>
</feature>
<feature type="region of interest" description="Disordered" evidence="5">
    <location>
        <begin position="230"/>
        <end position="369"/>
    </location>
</feature>
<evidence type="ECO:0000256" key="3">
    <source>
        <dbReference type="ARBA" id="ARBA00022989"/>
    </source>
</evidence>
<dbReference type="EMBL" id="KV441556">
    <property type="protein sequence ID" value="OAG02338.1"/>
    <property type="molecule type" value="Genomic_DNA"/>
</dbReference>
<dbReference type="CDD" id="cd12087">
    <property type="entry name" value="TM_EGFR-like"/>
    <property type="match status" value="1"/>
</dbReference>
<evidence type="ECO:0000256" key="2">
    <source>
        <dbReference type="ARBA" id="ARBA00022692"/>
    </source>
</evidence>
<dbReference type="PANTHER" id="PTHR15549">
    <property type="entry name" value="PAIRED IMMUNOGLOBULIN-LIKE TYPE 2 RECEPTOR"/>
    <property type="match status" value="1"/>
</dbReference>
<dbReference type="Proteomes" id="UP000077069">
    <property type="component" value="Unassembled WGS sequence"/>
</dbReference>
<organism evidence="7 8">
    <name type="scientific">Paraphaeosphaeria sporulosa</name>
    <dbReference type="NCBI Taxonomy" id="1460663"/>
    <lineage>
        <taxon>Eukaryota</taxon>
        <taxon>Fungi</taxon>
        <taxon>Dikarya</taxon>
        <taxon>Ascomycota</taxon>
        <taxon>Pezizomycotina</taxon>
        <taxon>Dothideomycetes</taxon>
        <taxon>Pleosporomycetidae</taxon>
        <taxon>Pleosporales</taxon>
        <taxon>Massarineae</taxon>
        <taxon>Didymosphaeriaceae</taxon>
        <taxon>Paraphaeosphaeria</taxon>
    </lineage>
</organism>
<dbReference type="InterPro" id="IPR051694">
    <property type="entry name" value="Immunoregulatory_rcpt-like"/>
</dbReference>
<sequence>MYLVQVRPRSLSSTITVVSEISHATMIFQLPVTLLSALACVALANVIPADPTITPPAILPRQLDAAWIGWVQDNGTWTSQSCDAGNTWFQSGNYAQCCAETLTACPAPTACVRGSQIYPFSGTTITTACTENYNNATYSVCNTAFIFESFGDSNPKTDIVCGDKSQIWSYYRSVPASITESPSASGASGSKSSSDSKAWIAGAVVGPIVGIALIAIVVFLLMRRRKKNKQANVPQAGGAAIGPPGVQQHYNEAKPQPTAPSYGQSPPGVNDTYNQQTYPPQGYVQQPTSPAPQYQQQYPVPNSSPPQQQPYGAPISPVQHQQSAYATQDAKFGYTAQQPQHPNAAELGGVGSPVGGQHTSELPSHERGT</sequence>
<feature type="compositionally biased region" description="Low complexity" evidence="5">
    <location>
        <begin position="285"/>
        <end position="301"/>
    </location>
</feature>
<evidence type="ECO:0000313" key="7">
    <source>
        <dbReference type="EMBL" id="OAG02338.1"/>
    </source>
</evidence>
<dbReference type="PANTHER" id="PTHR15549:SF30">
    <property type="entry name" value="MID2 DOMAIN-CONTAINING PROTEIN"/>
    <property type="match status" value="1"/>
</dbReference>
<dbReference type="GO" id="GO:0071944">
    <property type="term" value="C:cell periphery"/>
    <property type="evidence" value="ECO:0007669"/>
    <property type="project" value="UniProtKB-ARBA"/>
</dbReference>
<evidence type="ECO:0000256" key="6">
    <source>
        <dbReference type="SAM" id="Phobius"/>
    </source>
</evidence>
<dbReference type="RefSeq" id="XP_018032703.1">
    <property type="nucleotide sequence ID" value="XM_018185143.1"/>
</dbReference>
<evidence type="ECO:0000256" key="5">
    <source>
        <dbReference type="SAM" id="MobiDB-lite"/>
    </source>
</evidence>
<keyword evidence="3 6" id="KW-1133">Transmembrane helix</keyword>
<dbReference type="GO" id="GO:0016020">
    <property type="term" value="C:membrane"/>
    <property type="evidence" value="ECO:0007669"/>
    <property type="project" value="UniProtKB-SubCell"/>
</dbReference>
<keyword evidence="2 6" id="KW-0812">Transmembrane</keyword>
<reference evidence="7 8" key="1">
    <citation type="submission" date="2016-05" db="EMBL/GenBank/DDBJ databases">
        <title>Comparative analysis of secretome profiles of manganese(II)-oxidizing ascomycete fungi.</title>
        <authorList>
            <consortium name="DOE Joint Genome Institute"/>
            <person name="Zeiner C.A."/>
            <person name="Purvine S.O."/>
            <person name="Zink E.M."/>
            <person name="Wu S."/>
            <person name="Pasa-Tolic L."/>
            <person name="Chaput D.L."/>
            <person name="Haridas S."/>
            <person name="Grigoriev I.V."/>
            <person name="Santelli C.M."/>
            <person name="Hansel C.M."/>
        </authorList>
    </citation>
    <scope>NUCLEOTIDE SEQUENCE [LARGE SCALE GENOMIC DNA]</scope>
    <source>
        <strain evidence="7 8">AP3s5-JAC2a</strain>
    </source>
</reference>
<name>A0A177C6D7_9PLEO</name>
<keyword evidence="8" id="KW-1185">Reference proteome</keyword>
<evidence type="ECO:0000313" key="8">
    <source>
        <dbReference type="Proteomes" id="UP000077069"/>
    </source>
</evidence>
<protein>
    <recommendedName>
        <fullName evidence="9">Mid2 domain-containing protein</fullName>
    </recommendedName>
</protein>
<feature type="transmembrane region" description="Helical" evidence="6">
    <location>
        <begin position="198"/>
        <end position="222"/>
    </location>
</feature>
<gene>
    <name evidence="7" type="ORF">CC84DRAFT_1262285</name>
</gene>
<dbReference type="GeneID" id="28768629"/>